<dbReference type="GO" id="GO:0015297">
    <property type="term" value="F:antiporter activity"/>
    <property type="evidence" value="ECO:0007669"/>
    <property type="project" value="InterPro"/>
</dbReference>
<dbReference type="GO" id="GO:0016020">
    <property type="term" value="C:membrane"/>
    <property type="evidence" value="ECO:0007669"/>
    <property type="project" value="UniProtKB-SubCell"/>
</dbReference>
<accession>A0AAX6HWR0</accession>
<organism evidence="7 8">
    <name type="scientific">Iris pallida</name>
    <name type="common">Sweet iris</name>
    <dbReference type="NCBI Taxonomy" id="29817"/>
    <lineage>
        <taxon>Eukaryota</taxon>
        <taxon>Viridiplantae</taxon>
        <taxon>Streptophyta</taxon>
        <taxon>Embryophyta</taxon>
        <taxon>Tracheophyta</taxon>
        <taxon>Spermatophyta</taxon>
        <taxon>Magnoliopsida</taxon>
        <taxon>Liliopsida</taxon>
        <taxon>Asparagales</taxon>
        <taxon>Iridaceae</taxon>
        <taxon>Iridoideae</taxon>
        <taxon>Irideae</taxon>
        <taxon>Iris</taxon>
    </lineage>
</organism>
<feature type="transmembrane region" description="Helical" evidence="6">
    <location>
        <begin position="120"/>
        <end position="142"/>
    </location>
</feature>
<gene>
    <name evidence="7" type="ORF">M6B38_287205</name>
</gene>
<keyword evidence="4 6" id="KW-1133">Transmembrane helix</keyword>
<evidence type="ECO:0000256" key="2">
    <source>
        <dbReference type="ARBA" id="ARBA00010199"/>
    </source>
</evidence>
<dbReference type="NCBIfam" id="TIGR00797">
    <property type="entry name" value="matE"/>
    <property type="match status" value="1"/>
</dbReference>
<evidence type="ECO:0000256" key="3">
    <source>
        <dbReference type="ARBA" id="ARBA00022692"/>
    </source>
</evidence>
<feature type="transmembrane region" description="Helical" evidence="6">
    <location>
        <begin position="379"/>
        <end position="400"/>
    </location>
</feature>
<protein>
    <recommendedName>
        <fullName evidence="6">Protein DETOXIFICATION</fullName>
    </recommendedName>
    <alternativeName>
        <fullName evidence="6">Multidrug and toxic compound extrusion protein</fullName>
    </alternativeName>
</protein>
<proteinExistence type="inferred from homology"/>
<dbReference type="CDD" id="cd13132">
    <property type="entry name" value="MATE_eukaryotic"/>
    <property type="match status" value="1"/>
</dbReference>
<dbReference type="Pfam" id="PF01554">
    <property type="entry name" value="MatE"/>
    <property type="match status" value="2"/>
</dbReference>
<keyword evidence="3 6" id="KW-0812">Transmembrane</keyword>
<feature type="transmembrane region" description="Helical" evidence="6">
    <location>
        <begin position="412"/>
        <end position="433"/>
    </location>
</feature>
<feature type="transmembrane region" description="Helical" evidence="6">
    <location>
        <begin position="439"/>
        <end position="460"/>
    </location>
</feature>
<evidence type="ECO:0000313" key="7">
    <source>
        <dbReference type="EMBL" id="KAJ6845490.1"/>
    </source>
</evidence>
<feature type="transmembrane region" description="Helical" evidence="6">
    <location>
        <begin position="183"/>
        <end position="206"/>
    </location>
</feature>
<keyword evidence="8" id="KW-1185">Reference proteome</keyword>
<reference evidence="7" key="2">
    <citation type="submission" date="2023-04" db="EMBL/GenBank/DDBJ databases">
        <authorList>
            <person name="Bruccoleri R.E."/>
            <person name="Oakeley E.J."/>
            <person name="Faust A.-M."/>
            <person name="Dessus-Babus S."/>
            <person name="Altorfer M."/>
            <person name="Burckhardt D."/>
            <person name="Oertli M."/>
            <person name="Naumann U."/>
            <person name="Petersen F."/>
            <person name="Wong J."/>
        </authorList>
    </citation>
    <scope>NUCLEOTIDE SEQUENCE</scope>
    <source>
        <strain evidence="7">GSM-AAB239-AS_SAM_17_03QT</strain>
        <tissue evidence="7">Leaf</tissue>
    </source>
</reference>
<sequence length="486" mass="52657">MEGDDGSSSPNSPFLLPIPSHHHHHANHTLLCGEVERQLRLAAPLVAASLLQYSLQLISAMFVGHLGELPLSAVSLASSFANVTGFSVLLGMGSALDTLCGQANGAKQFHMLGIHMQRAILVLFIASIPLSLVWAYTSEILMAVGQNPEITKEAGIYACWLIPGLFAYGLLQCHVRFLQSQSIVMPLLITSGVTTLLHILVCWILVYACGLGTKGAALATSISYWINVFLLAVYIKFSQACKMTWTGFSREAFHDILDFLRLAVPSTFMICLEYWSFEMVVLLSGLLPNPMLETSVLSTSLNTMWMVYMIPTGLGSAVSVRVSNELGSGNPQAARLSVRAVVIISVIEGAIVAIATILMRNIWGYLYSNEREVVKYVSVLIPLLAISDFMDGIQCVLSGAARGLGWQKTCSYINLGAYYIVGFPSSILFAFVLHGGGKGLWMGIICALTVQVFVLLAMILRTDWDKETTKAGGRVHNSAVTAAATW</sequence>
<reference evidence="7" key="1">
    <citation type="journal article" date="2023" name="GigaByte">
        <title>Genome assembly of the bearded iris, Iris pallida Lam.</title>
        <authorList>
            <person name="Bruccoleri R.E."/>
            <person name="Oakeley E.J."/>
            <person name="Faust A.M.E."/>
            <person name="Altorfer M."/>
            <person name="Dessus-Babus S."/>
            <person name="Burckhardt D."/>
            <person name="Oertli M."/>
            <person name="Naumann U."/>
            <person name="Petersen F."/>
            <person name="Wong J."/>
        </authorList>
    </citation>
    <scope>NUCLEOTIDE SEQUENCE</scope>
    <source>
        <strain evidence="7">GSM-AAB239-AS_SAM_17_03QT</strain>
    </source>
</reference>
<dbReference type="InterPro" id="IPR045069">
    <property type="entry name" value="MATE_euk"/>
</dbReference>
<feature type="transmembrane region" description="Helical" evidence="6">
    <location>
        <begin position="336"/>
        <end position="359"/>
    </location>
</feature>
<dbReference type="InterPro" id="IPR002528">
    <property type="entry name" value="MATE_fam"/>
</dbReference>
<feature type="transmembrane region" description="Helical" evidence="6">
    <location>
        <begin position="154"/>
        <end position="171"/>
    </location>
</feature>
<keyword evidence="5 6" id="KW-0472">Membrane</keyword>
<dbReference type="AlphaFoldDB" id="A0AAX6HWR0"/>
<evidence type="ECO:0000256" key="4">
    <source>
        <dbReference type="ARBA" id="ARBA00022989"/>
    </source>
</evidence>
<evidence type="ECO:0000256" key="6">
    <source>
        <dbReference type="RuleBase" id="RU004914"/>
    </source>
</evidence>
<comment type="similarity">
    <text evidence="2 6">Belongs to the multi antimicrobial extrusion (MATE) (TC 2.A.66.1) family.</text>
</comment>
<dbReference type="GO" id="GO:0042910">
    <property type="term" value="F:xenobiotic transmembrane transporter activity"/>
    <property type="evidence" value="ECO:0007669"/>
    <property type="project" value="InterPro"/>
</dbReference>
<evidence type="ECO:0000313" key="8">
    <source>
        <dbReference type="Proteomes" id="UP001140949"/>
    </source>
</evidence>
<feature type="transmembrane region" description="Helical" evidence="6">
    <location>
        <begin position="79"/>
        <end position="99"/>
    </location>
</feature>
<feature type="transmembrane region" description="Helical" evidence="6">
    <location>
        <begin position="259"/>
        <end position="285"/>
    </location>
</feature>
<evidence type="ECO:0000256" key="1">
    <source>
        <dbReference type="ARBA" id="ARBA00004141"/>
    </source>
</evidence>
<feature type="transmembrane region" description="Helical" evidence="6">
    <location>
        <begin position="218"/>
        <end position="238"/>
    </location>
</feature>
<comment type="caution">
    <text evidence="7">The sequence shown here is derived from an EMBL/GenBank/DDBJ whole genome shotgun (WGS) entry which is preliminary data.</text>
</comment>
<name>A0AAX6HWR0_IRIPA</name>
<comment type="subcellular location">
    <subcellularLocation>
        <location evidence="1">Membrane</location>
        <topology evidence="1">Multi-pass membrane protein</topology>
    </subcellularLocation>
</comment>
<evidence type="ECO:0000256" key="5">
    <source>
        <dbReference type="ARBA" id="ARBA00023136"/>
    </source>
</evidence>
<dbReference type="GO" id="GO:1990961">
    <property type="term" value="P:xenobiotic detoxification by transmembrane export across the plasma membrane"/>
    <property type="evidence" value="ECO:0007669"/>
    <property type="project" value="InterPro"/>
</dbReference>
<feature type="transmembrane region" description="Helical" evidence="6">
    <location>
        <begin position="305"/>
        <end position="324"/>
    </location>
</feature>
<dbReference type="Proteomes" id="UP001140949">
    <property type="component" value="Unassembled WGS sequence"/>
</dbReference>
<dbReference type="EMBL" id="JANAVB010006199">
    <property type="protein sequence ID" value="KAJ6845490.1"/>
    <property type="molecule type" value="Genomic_DNA"/>
</dbReference>
<dbReference type="PANTHER" id="PTHR11206">
    <property type="entry name" value="MULTIDRUG RESISTANCE PROTEIN"/>
    <property type="match status" value="1"/>
</dbReference>